<reference evidence="1 2" key="1">
    <citation type="submission" date="2019-03" db="EMBL/GenBank/DDBJ databases">
        <title>Genomic Encyclopedia of Type Strains, Phase IV (KMG-IV): sequencing the most valuable type-strain genomes for metagenomic binning, comparative biology and taxonomic classification.</title>
        <authorList>
            <person name="Goeker M."/>
        </authorList>
    </citation>
    <scope>NUCLEOTIDE SEQUENCE [LARGE SCALE GENOMIC DNA]</scope>
    <source>
        <strain evidence="1 2">DSM 22362</strain>
    </source>
</reference>
<evidence type="ECO:0000313" key="1">
    <source>
        <dbReference type="EMBL" id="TCV12918.1"/>
    </source>
</evidence>
<comment type="caution">
    <text evidence="1">The sequence shown here is derived from an EMBL/GenBank/DDBJ whole genome shotgun (WGS) entry which is preliminary data.</text>
</comment>
<dbReference type="AlphaFoldDB" id="A0A4R3VXJ7"/>
<name>A0A4R3VXJ7_9SPHI</name>
<protein>
    <submittedName>
        <fullName evidence="1">Uncharacterized protein</fullName>
    </submittedName>
</protein>
<proteinExistence type="predicted"/>
<dbReference type="Proteomes" id="UP000295197">
    <property type="component" value="Unassembled WGS sequence"/>
</dbReference>
<sequence>MEVALLEAVEEEVDGLELEDAGGCDSTLPVRLEAQDANNPIIRGK</sequence>
<gene>
    <name evidence="1" type="ORF">EDC17_102134</name>
</gene>
<keyword evidence="2" id="KW-1185">Reference proteome</keyword>
<dbReference type="EMBL" id="SMBZ01000021">
    <property type="protein sequence ID" value="TCV12918.1"/>
    <property type="molecule type" value="Genomic_DNA"/>
</dbReference>
<accession>A0A4R3VXJ7</accession>
<organism evidence="1 2">
    <name type="scientific">Sphingobacterium alimentarium</name>
    <dbReference type="NCBI Taxonomy" id="797292"/>
    <lineage>
        <taxon>Bacteria</taxon>
        <taxon>Pseudomonadati</taxon>
        <taxon>Bacteroidota</taxon>
        <taxon>Sphingobacteriia</taxon>
        <taxon>Sphingobacteriales</taxon>
        <taxon>Sphingobacteriaceae</taxon>
        <taxon>Sphingobacterium</taxon>
    </lineage>
</organism>
<evidence type="ECO:0000313" key="2">
    <source>
        <dbReference type="Proteomes" id="UP000295197"/>
    </source>
</evidence>